<evidence type="ECO:0000256" key="5">
    <source>
        <dbReference type="ARBA" id="ARBA00023295"/>
    </source>
</evidence>
<evidence type="ECO:0000256" key="3">
    <source>
        <dbReference type="ARBA" id="ARBA00012663"/>
    </source>
</evidence>
<evidence type="ECO:0000256" key="1">
    <source>
        <dbReference type="ARBA" id="ARBA00001231"/>
    </source>
</evidence>
<accession>A0A1H9MAP1</accession>
<organism evidence="7 8">
    <name type="scientific">Butyrivibrio fibrisolvens</name>
    <dbReference type="NCBI Taxonomy" id="831"/>
    <lineage>
        <taxon>Bacteria</taxon>
        <taxon>Bacillati</taxon>
        <taxon>Bacillota</taxon>
        <taxon>Clostridia</taxon>
        <taxon>Lachnospirales</taxon>
        <taxon>Lachnospiraceae</taxon>
        <taxon>Butyrivibrio</taxon>
    </lineage>
</organism>
<dbReference type="PANTHER" id="PTHR30480">
    <property type="entry name" value="BETA-HEXOSAMINIDASE-RELATED"/>
    <property type="match status" value="1"/>
</dbReference>
<dbReference type="GO" id="GO:0004563">
    <property type="term" value="F:beta-N-acetylhexosaminidase activity"/>
    <property type="evidence" value="ECO:0007669"/>
    <property type="project" value="UniProtKB-EC"/>
</dbReference>
<dbReference type="Proteomes" id="UP000182584">
    <property type="component" value="Unassembled WGS sequence"/>
</dbReference>
<keyword evidence="5" id="KW-0326">Glycosidase</keyword>
<dbReference type="InterPro" id="IPR036881">
    <property type="entry name" value="Glyco_hydro_3_C_sf"/>
</dbReference>
<dbReference type="EC" id="3.2.1.52" evidence="3"/>
<proteinExistence type="inferred from homology"/>
<dbReference type="Gene3D" id="3.40.50.1700">
    <property type="entry name" value="Glycoside hydrolase family 3 C-terminal domain"/>
    <property type="match status" value="1"/>
</dbReference>
<dbReference type="InterPro" id="IPR050226">
    <property type="entry name" value="NagZ_Beta-hexosaminidase"/>
</dbReference>
<evidence type="ECO:0000313" key="7">
    <source>
        <dbReference type="EMBL" id="SER20539.1"/>
    </source>
</evidence>
<comment type="catalytic activity">
    <reaction evidence="1">
        <text>Hydrolysis of terminal non-reducing N-acetyl-D-hexosamine residues in N-acetyl-beta-D-hexosaminides.</text>
        <dbReference type="EC" id="3.2.1.52"/>
    </reaction>
</comment>
<dbReference type="RefSeq" id="WP_074754208.1">
    <property type="nucleotide sequence ID" value="NZ_FOGJ01000003.1"/>
</dbReference>
<feature type="domain" description="Glycoside hydrolase family 3 N-terminal" evidence="6">
    <location>
        <begin position="29"/>
        <end position="346"/>
    </location>
</feature>
<dbReference type="EMBL" id="FOGJ01000003">
    <property type="protein sequence ID" value="SER20539.1"/>
    <property type="molecule type" value="Genomic_DNA"/>
</dbReference>
<dbReference type="OrthoDB" id="9805821at2"/>
<evidence type="ECO:0000259" key="6">
    <source>
        <dbReference type="Pfam" id="PF00933"/>
    </source>
</evidence>
<dbReference type="AlphaFoldDB" id="A0A1H9MAP1"/>
<dbReference type="InterPro" id="IPR036962">
    <property type="entry name" value="Glyco_hydro_3_N_sf"/>
</dbReference>
<dbReference type="SUPFAM" id="SSF51445">
    <property type="entry name" value="(Trans)glycosidases"/>
    <property type="match status" value="1"/>
</dbReference>
<sequence length="574" mass="63896">MVNLKEKPFNLNEEELSWVNETISSMTEDEKIGQLFINLTLQRDEESLSKLINEYHIGGVRWQGGTLEEIYEQNKYFQEHSKVPVLIAANTEAGGNGAVSEGTMVASGAACGAAKTDSVVRAMASVGADEASAIGCNWAFAPVCDVVSNWRNTIVNTRAFGDDPKLVAQRSLAYMDEYTKRGIACAAKHFPGDGSEERDQHLVMGCNDLSTDEWDESYGYVYKSLIDAGLDSIMVGHICQKAYSKKFRPDIKDSEIMPATLSKELLQDLLREQLGFNGLIVTDATHMVGLTAAMPRKDYIPGVIAAGCDMILFFNDPSEDIDYIRQALRNGTISKERLDDAVLRILGLKAKLGLNNMKFPKKEGLSVVGCDEHHKKAEMAADESITLVKDTQNILPLDPSTKKNLRLYFIESAPVSLLNGADKAKAMLVKELEDAGFNVTAPKDYYELEMEKQSPFNKFRVMGHEGREQFKENTDVVLFVVNMKGYAQTNNVRLCYDASHSAQNPWFAGEVPTIAVSLNYTNHLYDIPMMKTYINAYGDSKEYLHALVEKLIGKSEFKGTANDLVWCGRWDTRL</sequence>
<dbReference type="PANTHER" id="PTHR30480:SF13">
    <property type="entry name" value="BETA-HEXOSAMINIDASE"/>
    <property type="match status" value="1"/>
</dbReference>
<dbReference type="Pfam" id="PF00933">
    <property type="entry name" value="Glyco_hydro_3"/>
    <property type="match status" value="1"/>
</dbReference>
<dbReference type="InterPro" id="IPR001764">
    <property type="entry name" value="Glyco_hydro_3_N"/>
</dbReference>
<keyword evidence="4" id="KW-0378">Hydrolase</keyword>
<dbReference type="GO" id="GO:0009254">
    <property type="term" value="P:peptidoglycan turnover"/>
    <property type="evidence" value="ECO:0007669"/>
    <property type="project" value="TreeGrafter"/>
</dbReference>
<name>A0A1H9MAP1_BUTFI</name>
<gene>
    <name evidence="7" type="ORF">SAMN04487884_10318</name>
</gene>
<evidence type="ECO:0000256" key="4">
    <source>
        <dbReference type="ARBA" id="ARBA00022801"/>
    </source>
</evidence>
<comment type="similarity">
    <text evidence="2">Belongs to the glycosyl hydrolase 3 family.</text>
</comment>
<dbReference type="Gene3D" id="3.20.20.300">
    <property type="entry name" value="Glycoside hydrolase, family 3, N-terminal domain"/>
    <property type="match status" value="1"/>
</dbReference>
<dbReference type="GO" id="GO:0005975">
    <property type="term" value="P:carbohydrate metabolic process"/>
    <property type="evidence" value="ECO:0007669"/>
    <property type="project" value="InterPro"/>
</dbReference>
<reference evidence="7 8" key="1">
    <citation type="submission" date="2016-10" db="EMBL/GenBank/DDBJ databases">
        <authorList>
            <person name="de Groot N.N."/>
        </authorList>
    </citation>
    <scope>NUCLEOTIDE SEQUENCE [LARGE SCALE GENOMIC DNA]</scope>
    <source>
        <strain evidence="7 8">AR40</strain>
    </source>
</reference>
<dbReference type="InterPro" id="IPR017853">
    <property type="entry name" value="GH"/>
</dbReference>
<protein>
    <recommendedName>
        <fullName evidence="3">beta-N-acetylhexosaminidase</fullName>
        <ecNumber evidence="3">3.2.1.52</ecNumber>
    </recommendedName>
</protein>
<evidence type="ECO:0000313" key="8">
    <source>
        <dbReference type="Proteomes" id="UP000182584"/>
    </source>
</evidence>
<dbReference type="eggNOG" id="COG1472">
    <property type="taxonomic scope" value="Bacteria"/>
</dbReference>
<evidence type="ECO:0000256" key="2">
    <source>
        <dbReference type="ARBA" id="ARBA00005336"/>
    </source>
</evidence>